<evidence type="ECO:0000313" key="1">
    <source>
        <dbReference type="EMBL" id="AKE44658.1"/>
    </source>
</evidence>
<proteinExistence type="predicted"/>
<evidence type="ECO:0000313" key="2">
    <source>
        <dbReference type="Proteomes" id="UP000033804"/>
    </source>
</evidence>
<reference evidence="2" key="2">
    <citation type="submission" date="2015-03" db="EMBL/GenBank/DDBJ databases">
        <title>The genome and structure of Sinorhizobium meliloti phage phiM9.</title>
        <authorList>
            <person name="Johnson M.C."/>
            <person name="Tatum K.B."/>
            <person name="Lynn J.S."/>
            <person name="Brewer T.E."/>
            <person name="Washburn B.K."/>
            <person name="Stroupe M.E."/>
            <person name="Jones K.M."/>
        </authorList>
    </citation>
    <scope>NUCLEOTIDE SEQUENCE [LARGE SCALE GENOMIC DNA]</scope>
</reference>
<dbReference type="KEGG" id="vg:26517710"/>
<gene>
    <name evidence="1" type="ORF">Sm_phiM9_028</name>
</gene>
<organism evidence="1 2">
    <name type="scientific">Sinorhizobium phage phiM9</name>
    <dbReference type="NCBI Taxonomy" id="1636182"/>
    <lineage>
        <taxon>Viruses</taxon>
        <taxon>Duplodnaviria</taxon>
        <taxon>Heunggongvirae</taxon>
        <taxon>Uroviricota</taxon>
        <taxon>Caudoviricetes</taxon>
        <taxon>Pootjesviridae</taxon>
        <taxon>Emnonavirus</taxon>
        <taxon>Emnonavirus phiM9</taxon>
    </lineage>
</organism>
<sequence>MEPAYFIAFRDGTRSTAKQYLVENGDSYIFKSSGDVVKFPSLFRAIEFFEERKFETDNVIFAKVNPILGTTWDYNAALAEKRKFFG</sequence>
<dbReference type="RefSeq" id="YP_009189412.1">
    <property type="nucleotide sequence ID" value="NC_028676.1"/>
</dbReference>
<dbReference type="EMBL" id="KP881232">
    <property type="protein sequence ID" value="AKE44658.1"/>
    <property type="molecule type" value="Genomic_DNA"/>
</dbReference>
<accession>A0A0F6R7C3</accession>
<dbReference type="Proteomes" id="UP000033804">
    <property type="component" value="Segment"/>
</dbReference>
<name>A0A0F6R7C3_9CAUD</name>
<dbReference type="GeneID" id="26517710"/>
<reference evidence="1 2" key="1">
    <citation type="journal article" date="2015" name="J. Virol.">
        <title>Sinorhizobium meliloti Phage ?M9 Defines a New Group of T4 Superfamily Phages with Unusual Genomic Features but a Common T=16 Capsid.</title>
        <authorList>
            <person name="Johnson M.C."/>
            <person name="Tatum K.B."/>
            <person name="Lynn J.S."/>
            <person name="Brewer T.E."/>
            <person name="Lu S."/>
            <person name="Washburn B.K."/>
            <person name="Stroupe M.E."/>
            <person name="Jones K.M."/>
        </authorList>
    </citation>
    <scope>NUCLEOTIDE SEQUENCE [LARGE SCALE GENOMIC DNA]</scope>
</reference>
<keyword evidence="2" id="KW-1185">Reference proteome</keyword>
<protein>
    <submittedName>
        <fullName evidence="1">Uncharacterized protein</fullName>
    </submittedName>
</protein>